<gene>
    <name evidence="1" type="ORF">McpCs1_14380</name>
</gene>
<protein>
    <recommendedName>
        <fullName evidence="3">ASCH domain-containing protein</fullName>
    </recommendedName>
</protein>
<sequence length="112" mass="12281">MSKIILPFSQQMQAAIKDGRKCCTSRTHKKGEAGDIFSIDGQLFRITHIIEMYADSVAKELYGAEGFNSPAGFIGWWTANKGKFDPVQVLQVHFFAAVLPVQSVGFVSAAKV</sequence>
<organism evidence="1 2">
    <name type="scientific">Methanorbis rubei</name>
    <dbReference type="NCBI Taxonomy" id="3028300"/>
    <lineage>
        <taxon>Archaea</taxon>
        <taxon>Methanobacteriati</taxon>
        <taxon>Methanobacteriota</taxon>
        <taxon>Stenosarchaea group</taxon>
        <taxon>Methanomicrobia</taxon>
        <taxon>Methanomicrobiales</taxon>
        <taxon>Methanocorpusculaceae</taxon>
        <taxon>Methanorbis</taxon>
    </lineage>
</organism>
<comment type="caution">
    <text evidence="1">The sequence shown here is derived from an EMBL/GenBank/DDBJ whole genome shotgun (WGS) entry which is preliminary data.</text>
</comment>
<dbReference type="Proteomes" id="UP001283212">
    <property type="component" value="Unassembled WGS sequence"/>
</dbReference>
<reference evidence="1 2" key="1">
    <citation type="submission" date="2023-06" db="EMBL/GenBank/DDBJ databases">
        <title>Genome sequence of Methancorpusculaceae sp. Cs1.</title>
        <authorList>
            <person name="Protasov E."/>
            <person name="Platt K."/>
            <person name="Poehlein A."/>
            <person name="Daniel R."/>
            <person name="Brune A."/>
        </authorList>
    </citation>
    <scope>NUCLEOTIDE SEQUENCE [LARGE SCALE GENOMIC DNA]</scope>
    <source>
        <strain evidence="1 2">Cs1</strain>
    </source>
</reference>
<evidence type="ECO:0000313" key="2">
    <source>
        <dbReference type="Proteomes" id="UP001283212"/>
    </source>
</evidence>
<accession>A0AAE4SCQ9</accession>
<evidence type="ECO:0000313" key="1">
    <source>
        <dbReference type="EMBL" id="MDV0444048.1"/>
    </source>
</evidence>
<evidence type="ECO:0008006" key="3">
    <source>
        <dbReference type="Google" id="ProtNLM"/>
    </source>
</evidence>
<proteinExistence type="predicted"/>
<dbReference type="AlphaFoldDB" id="A0AAE4SCQ9"/>
<name>A0AAE4SCQ9_9EURY</name>
<dbReference type="EMBL" id="JAWDKB010000005">
    <property type="protein sequence ID" value="MDV0444048.1"/>
    <property type="molecule type" value="Genomic_DNA"/>
</dbReference>
<keyword evidence="2" id="KW-1185">Reference proteome</keyword>